<evidence type="ECO:0000313" key="4">
    <source>
        <dbReference type="Proteomes" id="UP000590511"/>
    </source>
</evidence>
<evidence type="ECO:0000313" key="2">
    <source>
        <dbReference type="EMBL" id="GIE42177.1"/>
    </source>
</evidence>
<gene>
    <name evidence="2" type="ORF">Alo02nite_50750</name>
    <name evidence="3" type="ORF">BJ964_004897</name>
</gene>
<reference evidence="2 5" key="2">
    <citation type="submission" date="2021-01" db="EMBL/GenBank/DDBJ databases">
        <title>Whole genome shotgun sequence of Actinoplanes lobatus NBRC 12513.</title>
        <authorList>
            <person name="Komaki H."/>
            <person name="Tamura T."/>
        </authorList>
    </citation>
    <scope>NUCLEOTIDE SEQUENCE [LARGE SCALE GENOMIC DNA]</scope>
    <source>
        <strain evidence="2 5">NBRC 12513</strain>
    </source>
</reference>
<reference evidence="3 4" key="1">
    <citation type="submission" date="2020-08" db="EMBL/GenBank/DDBJ databases">
        <title>Sequencing the genomes of 1000 actinobacteria strains.</title>
        <authorList>
            <person name="Klenk H.-P."/>
        </authorList>
    </citation>
    <scope>NUCLEOTIDE SEQUENCE [LARGE SCALE GENOMIC DNA]</scope>
    <source>
        <strain evidence="3 4">DSM 43150</strain>
    </source>
</reference>
<dbReference type="EMBL" id="JACHNC010000001">
    <property type="protein sequence ID" value="MBB4750736.1"/>
    <property type="molecule type" value="Genomic_DNA"/>
</dbReference>
<sequence length="338" mass="34423">MRAVIASLDITCVSANSASVGRLGRPPFGTRDQTPESPAPVRRGADPLNVDLSAGTPFSTNVLAAAPPDIEPLNTEPLVAALLDNAPFSTELLAVTLPGTEPLAAAPPGNTPLSTELLAVTLPGTEAFTAAPPDIAPLSAELLAVVPLNTELLAAALLAVVPLNDGFIGVAPLDAGPLVVVPLNAERIDGESTMIGWINVASVNVDGLGVDGLGVDGLGVEVINVGGIAERLDIEVVAVDPHPTGSGTDAAGYPGRSSDAFPRGVTAIEHLLPGRGPPVDRGRELGRLTAISPRIASRTPDQEPIPIYGSSSEPRPVPRATGRPGALRTWPAGNPERT</sequence>
<evidence type="ECO:0000313" key="3">
    <source>
        <dbReference type="EMBL" id="MBB4750736.1"/>
    </source>
</evidence>
<feature type="region of interest" description="Disordered" evidence="1">
    <location>
        <begin position="21"/>
        <end position="50"/>
    </location>
</feature>
<organism evidence="3 4">
    <name type="scientific">Actinoplanes lobatus</name>
    <dbReference type="NCBI Taxonomy" id="113568"/>
    <lineage>
        <taxon>Bacteria</taxon>
        <taxon>Bacillati</taxon>
        <taxon>Actinomycetota</taxon>
        <taxon>Actinomycetes</taxon>
        <taxon>Micromonosporales</taxon>
        <taxon>Micromonosporaceae</taxon>
        <taxon>Actinoplanes</taxon>
    </lineage>
</organism>
<proteinExistence type="predicted"/>
<keyword evidence="5" id="KW-1185">Reference proteome</keyword>
<protein>
    <submittedName>
        <fullName evidence="3">Uncharacterized protein</fullName>
    </submittedName>
</protein>
<comment type="caution">
    <text evidence="3">The sequence shown here is derived from an EMBL/GenBank/DDBJ whole genome shotgun (WGS) entry which is preliminary data.</text>
</comment>
<dbReference type="Proteomes" id="UP000590511">
    <property type="component" value="Unassembled WGS sequence"/>
</dbReference>
<dbReference type="Proteomes" id="UP000631312">
    <property type="component" value="Unassembled WGS sequence"/>
</dbReference>
<evidence type="ECO:0000313" key="5">
    <source>
        <dbReference type="Proteomes" id="UP000631312"/>
    </source>
</evidence>
<name>A0A7W7MHU2_9ACTN</name>
<evidence type="ECO:0000256" key="1">
    <source>
        <dbReference type="SAM" id="MobiDB-lite"/>
    </source>
</evidence>
<dbReference type="AlphaFoldDB" id="A0A7W7MHU2"/>
<accession>A0A7W7MHU2</accession>
<dbReference type="EMBL" id="BOMP01000088">
    <property type="protein sequence ID" value="GIE42177.1"/>
    <property type="molecule type" value="Genomic_DNA"/>
</dbReference>
<feature type="region of interest" description="Disordered" evidence="1">
    <location>
        <begin position="291"/>
        <end position="338"/>
    </location>
</feature>
<dbReference type="RefSeq" id="WP_188122872.1">
    <property type="nucleotide sequence ID" value="NZ_BOMP01000088.1"/>
</dbReference>